<feature type="transmembrane region" description="Helical" evidence="10">
    <location>
        <begin position="694"/>
        <end position="713"/>
    </location>
</feature>
<reference evidence="11" key="1">
    <citation type="journal article" date="2020" name="Ecol. Evol.">
        <title>Genome structure and content of the rice root-knot nematode (Meloidogyne graminicola).</title>
        <authorList>
            <person name="Phan N.T."/>
            <person name="Danchin E.G.J."/>
            <person name="Klopp C."/>
            <person name="Perfus-Barbeoch L."/>
            <person name="Kozlowski D.K."/>
            <person name="Koutsovoulos G.D."/>
            <person name="Lopez-Roques C."/>
            <person name="Bouchez O."/>
            <person name="Zahm M."/>
            <person name="Besnard G."/>
            <person name="Bellafiore S."/>
        </authorList>
    </citation>
    <scope>NUCLEOTIDE SEQUENCE</scope>
    <source>
        <strain evidence="11">VN-18</strain>
    </source>
</reference>
<feature type="coiled-coil region" evidence="9">
    <location>
        <begin position="134"/>
        <end position="161"/>
    </location>
</feature>
<dbReference type="GO" id="GO:0098793">
    <property type="term" value="C:presynapse"/>
    <property type="evidence" value="ECO:0007669"/>
    <property type="project" value="GOC"/>
</dbReference>
<feature type="transmembrane region" description="Helical" evidence="10">
    <location>
        <begin position="652"/>
        <end position="673"/>
    </location>
</feature>
<feature type="transmembrane region" description="Helical" evidence="10">
    <location>
        <begin position="481"/>
        <end position="500"/>
    </location>
</feature>
<evidence type="ECO:0000313" key="11">
    <source>
        <dbReference type="EMBL" id="KAF7626043.1"/>
    </source>
</evidence>
<evidence type="ECO:0000256" key="1">
    <source>
        <dbReference type="ARBA" id="ARBA00004141"/>
    </source>
</evidence>
<dbReference type="GO" id="GO:0051378">
    <property type="term" value="F:serotonin binding"/>
    <property type="evidence" value="ECO:0007669"/>
    <property type="project" value="TreeGrafter"/>
</dbReference>
<keyword evidence="7" id="KW-0479">Metal-binding</keyword>
<gene>
    <name evidence="11" type="ORF">Mgra_00009784</name>
</gene>
<dbReference type="InterPro" id="IPR000175">
    <property type="entry name" value="Na/ntran_symport"/>
</dbReference>
<feature type="transmembrane region" description="Helical" evidence="10">
    <location>
        <begin position="512"/>
        <end position="535"/>
    </location>
</feature>
<keyword evidence="4" id="KW-0769">Symport</keyword>
<keyword evidence="5 10" id="KW-1133">Transmembrane helix</keyword>
<feature type="binding site" evidence="7">
    <location>
        <position position="668"/>
    </location>
    <ligand>
        <name>Na(+)</name>
        <dbReference type="ChEBI" id="CHEBI:29101"/>
        <label>1</label>
    </ligand>
</feature>
<dbReference type="PROSITE" id="PS50267">
    <property type="entry name" value="NA_NEUROTRAN_SYMP_3"/>
    <property type="match status" value="1"/>
</dbReference>
<dbReference type="AlphaFoldDB" id="A0A8S9Z6X8"/>
<evidence type="ECO:0000256" key="10">
    <source>
        <dbReference type="SAM" id="Phobius"/>
    </source>
</evidence>
<dbReference type="Proteomes" id="UP000605970">
    <property type="component" value="Unassembled WGS sequence"/>
</dbReference>
<accession>A0A8S9Z6X8</accession>
<proteinExistence type="predicted"/>
<feature type="binding site" evidence="7">
    <location>
        <position position="664"/>
    </location>
    <ligand>
        <name>Na(+)</name>
        <dbReference type="ChEBI" id="CHEBI:29101"/>
        <label>1</label>
    </ligand>
</feature>
<evidence type="ECO:0000256" key="3">
    <source>
        <dbReference type="ARBA" id="ARBA00022692"/>
    </source>
</evidence>
<dbReference type="GO" id="GO:0046872">
    <property type="term" value="F:metal ion binding"/>
    <property type="evidence" value="ECO:0007669"/>
    <property type="project" value="UniProtKB-KW"/>
</dbReference>
<feature type="binding site" evidence="7">
    <location>
        <position position="598"/>
    </location>
    <ligand>
        <name>Na(+)</name>
        <dbReference type="ChEBI" id="CHEBI:29101"/>
        <label>1</label>
    </ligand>
</feature>
<sequence length="810" mass="93480">MLRWSSVRRRSSYWEPNELKKRYEFNNNSSLTFDFRPSSACAYLEEINNSPKLIQRRFRRAMTMNEENERNDCNEIIEIPPDDPHQPLSNQFKLNSSSLFNKKEKQRRYSLWTEKYSLDFQKQKKIKSKMVILAREENIEEDNYEKEEDNLRKRMQQNRKRLGLNLINKSEEEKVDEMRTIKAFDGAYCNVGSPLLSIDADAETEAEEEQNRCLNTSIEAELLPRLSKSRSKYCIIRKASFSDNEALFNEENDKILKFNENNSIIDKNLLTVEISTPPLNSGEGGRRQSILQTAAAIMRRRRSSFVRERWANKLEFLLAVIGYAVDLGNIWRFPSVCYKHGGGAFLIPYIIMLLIGGLPMFYMELVLGQFHRSGCLSIWRKICPMFKGIGYGICFICTFIACFYNAIIAHAVYFFISSVGWEVPWLHCNNSWNTKSCRESLNTSFEPSINGQEWRTPSQEFYIYSVLESHRSTGLNDLGGIKPSMAFCLFLVFLIVYFALWKGPQSTGKIVWVTATAPYIVLTILLIQGLTLPGASKGIYYYLTPNFDKLLEPEVWTAAATQIFFSLGPGFGVLLALSSYNDFNNNCYRDALVTSLINCFTSFFSGFVIFSTLGYMSELTNKPVSEVVGEDESSLIFVVYPQAIATMNYSPIWSIIFFLMLITLGIDSTFSGVEAFITGFCDEYPRILARKREIFVGFVLGLYYIGSLPAVTYGGRYVIPFIDDYGVSLSVLFIVMCEMIAVCWFYGIRRFSEDIHVMLGFYPGIYWRICWMCCPVFIGFIFIFSLYSASFMPKQINNYTYPWFFFKLIF</sequence>
<keyword evidence="7" id="KW-0915">Sodium</keyword>
<evidence type="ECO:0000256" key="9">
    <source>
        <dbReference type="SAM" id="Coils"/>
    </source>
</evidence>
<dbReference type="GO" id="GO:0005335">
    <property type="term" value="F:serotonin:sodium:chloride symporter activity"/>
    <property type="evidence" value="ECO:0007669"/>
    <property type="project" value="TreeGrafter"/>
</dbReference>
<feature type="transmembrane region" description="Helical" evidence="10">
    <location>
        <begin position="592"/>
        <end position="616"/>
    </location>
</feature>
<dbReference type="Pfam" id="PF00209">
    <property type="entry name" value="SNF"/>
    <property type="match status" value="1"/>
</dbReference>
<evidence type="ECO:0000256" key="8">
    <source>
        <dbReference type="PIRSR" id="PIRSR600175-2"/>
    </source>
</evidence>
<name>A0A8S9Z6X8_9BILA</name>
<evidence type="ECO:0000256" key="4">
    <source>
        <dbReference type="ARBA" id="ARBA00022847"/>
    </source>
</evidence>
<dbReference type="NCBIfam" id="NF037979">
    <property type="entry name" value="Na_transp"/>
    <property type="match status" value="1"/>
</dbReference>
<keyword evidence="12" id="KW-1185">Reference proteome</keyword>
<feature type="transmembrane region" description="Helical" evidence="10">
    <location>
        <begin position="725"/>
        <end position="748"/>
    </location>
</feature>
<keyword evidence="6 10" id="KW-0472">Membrane</keyword>
<comment type="subcellular location">
    <subcellularLocation>
        <location evidence="1">Membrane</location>
        <topology evidence="1">Multi-pass membrane protein</topology>
    </subcellularLocation>
</comment>
<keyword evidence="8" id="KW-1015">Disulfide bond</keyword>
<feature type="binding site" evidence="7">
    <location>
        <position position="324"/>
    </location>
    <ligand>
        <name>Na(+)</name>
        <dbReference type="ChEBI" id="CHEBI:29101"/>
        <label>1</label>
    </ligand>
</feature>
<evidence type="ECO:0000256" key="7">
    <source>
        <dbReference type="PIRSR" id="PIRSR600175-1"/>
    </source>
</evidence>
<dbReference type="SUPFAM" id="SSF161070">
    <property type="entry name" value="SNF-like"/>
    <property type="match status" value="1"/>
</dbReference>
<protein>
    <recommendedName>
        <fullName evidence="13">Transporter</fullName>
    </recommendedName>
</protein>
<evidence type="ECO:0000256" key="2">
    <source>
        <dbReference type="ARBA" id="ARBA00022448"/>
    </source>
</evidence>
<organism evidence="11 12">
    <name type="scientific">Meloidogyne graminicola</name>
    <dbReference type="NCBI Taxonomy" id="189291"/>
    <lineage>
        <taxon>Eukaryota</taxon>
        <taxon>Metazoa</taxon>
        <taxon>Ecdysozoa</taxon>
        <taxon>Nematoda</taxon>
        <taxon>Chromadorea</taxon>
        <taxon>Rhabditida</taxon>
        <taxon>Tylenchina</taxon>
        <taxon>Tylenchomorpha</taxon>
        <taxon>Tylenchoidea</taxon>
        <taxon>Meloidogynidae</taxon>
        <taxon>Meloidogyninae</taxon>
        <taxon>Meloidogyne</taxon>
    </lineage>
</organism>
<feature type="transmembrane region" description="Helical" evidence="10">
    <location>
        <begin position="310"/>
        <end position="331"/>
    </location>
</feature>
<feature type="transmembrane region" description="Helical" evidence="10">
    <location>
        <begin position="555"/>
        <end position="580"/>
    </location>
</feature>
<keyword evidence="3 10" id="KW-0812">Transmembrane</keyword>
<feature type="binding site" evidence="7">
    <location>
        <position position="325"/>
    </location>
    <ligand>
        <name>Na(+)</name>
        <dbReference type="ChEBI" id="CHEBI:29101"/>
        <label>1</label>
    </ligand>
</feature>
<dbReference type="PANTHER" id="PTHR11616:SF279">
    <property type="entry name" value="SODIUM-DEPENDENT SEROTONIN TRANSPORTER"/>
    <property type="match status" value="1"/>
</dbReference>
<dbReference type="InterPro" id="IPR037272">
    <property type="entry name" value="SNS_sf"/>
</dbReference>
<evidence type="ECO:0000256" key="5">
    <source>
        <dbReference type="ARBA" id="ARBA00022989"/>
    </source>
</evidence>
<feature type="binding site" evidence="7">
    <location>
        <position position="566"/>
    </location>
    <ligand>
        <name>Na(+)</name>
        <dbReference type="ChEBI" id="CHEBI:29101"/>
        <label>1</label>
    </ligand>
</feature>
<feature type="transmembrane region" description="Helical" evidence="10">
    <location>
        <begin position="769"/>
        <end position="789"/>
    </location>
</feature>
<evidence type="ECO:0000313" key="12">
    <source>
        <dbReference type="Proteomes" id="UP000605970"/>
    </source>
</evidence>
<evidence type="ECO:0008006" key="13">
    <source>
        <dbReference type="Google" id="ProtNLM"/>
    </source>
</evidence>
<keyword evidence="2" id="KW-0813">Transport</keyword>
<dbReference type="PANTHER" id="PTHR11616">
    <property type="entry name" value="SODIUM/CHLORIDE DEPENDENT TRANSPORTER"/>
    <property type="match status" value="1"/>
</dbReference>
<dbReference type="GO" id="GO:0043005">
    <property type="term" value="C:neuron projection"/>
    <property type="evidence" value="ECO:0007669"/>
    <property type="project" value="TreeGrafter"/>
</dbReference>
<dbReference type="GO" id="GO:0005886">
    <property type="term" value="C:plasma membrane"/>
    <property type="evidence" value="ECO:0007669"/>
    <property type="project" value="TreeGrafter"/>
</dbReference>
<dbReference type="EMBL" id="JABEBT010000183">
    <property type="protein sequence ID" value="KAF7626043.1"/>
    <property type="molecule type" value="Genomic_DNA"/>
</dbReference>
<dbReference type="OrthoDB" id="6581954at2759"/>
<keyword evidence="9" id="KW-0175">Coiled coil</keyword>
<feature type="disulfide bond" evidence="8">
    <location>
        <begin position="428"/>
        <end position="437"/>
    </location>
</feature>
<feature type="binding site" evidence="7">
    <location>
        <position position="322"/>
    </location>
    <ligand>
        <name>Na(+)</name>
        <dbReference type="ChEBI" id="CHEBI:29101"/>
        <label>1</label>
    </ligand>
</feature>
<evidence type="ECO:0000256" key="6">
    <source>
        <dbReference type="ARBA" id="ARBA00023136"/>
    </source>
</evidence>
<feature type="binding site" evidence="7">
    <location>
        <position position="667"/>
    </location>
    <ligand>
        <name>Na(+)</name>
        <dbReference type="ChEBI" id="CHEBI:29101"/>
        <label>1</label>
    </ligand>
</feature>
<dbReference type="PRINTS" id="PR00176">
    <property type="entry name" value="NANEUSMPORT"/>
</dbReference>
<feature type="transmembrane region" description="Helical" evidence="10">
    <location>
        <begin position="343"/>
        <end position="367"/>
    </location>
</feature>
<feature type="binding site" evidence="7">
    <location>
        <position position="329"/>
    </location>
    <ligand>
        <name>Na(+)</name>
        <dbReference type="ChEBI" id="CHEBI:29101"/>
        <label>1</label>
    </ligand>
</feature>
<comment type="caution">
    <text evidence="11">The sequence shown here is derived from an EMBL/GenBank/DDBJ whole genome shotgun (WGS) entry which is preliminary data.</text>
</comment>
<dbReference type="GO" id="GO:0006865">
    <property type="term" value="P:amino acid transport"/>
    <property type="evidence" value="ECO:0007669"/>
    <property type="project" value="TreeGrafter"/>
</dbReference>
<feature type="transmembrane region" description="Helical" evidence="10">
    <location>
        <begin position="388"/>
        <end position="416"/>
    </location>
</feature>